<name>A0A8T4HGA6_9SPHI</name>
<organism evidence="7 8">
    <name type="scientific">Rhinopithecimicrobium faecis</name>
    <dbReference type="NCBI Taxonomy" id="2820698"/>
    <lineage>
        <taxon>Bacteria</taxon>
        <taxon>Pseudomonadati</taxon>
        <taxon>Bacteroidota</taxon>
        <taxon>Sphingobacteriia</taxon>
        <taxon>Sphingobacteriales</taxon>
        <taxon>Sphingobacteriaceae</taxon>
        <taxon>Rhinopithecimicrobium</taxon>
    </lineage>
</organism>
<dbReference type="EMBL" id="JAGKSB010000017">
    <property type="protein sequence ID" value="MBP3944368.1"/>
    <property type="molecule type" value="Genomic_DNA"/>
</dbReference>
<dbReference type="InterPro" id="IPR049453">
    <property type="entry name" value="Memb_transporter_dom"/>
</dbReference>
<feature type="domain" description="Integral membrane bound transporter" evidence="6">
    <location>
        <begin position="40"/>
        <end position="150"/>
    </location>
</feature>
<keyword evidence="2 5" id="KW-0812">Transmembrane</keyword>
<keyword evidence="8" id="KW-1185">Reference proteome</keyword>
<evidence type="ECO:0000256" key="3">
    <source>
        <dbReference type="ARBA" id="ARBA00022989"/>
    </source>
</evidence>
<evidence type="ECO:0000313" key="8">
    <source>
        <dbReference type="Proteomes" id="UP000679691"/>
    </source>
</evidence>
<evidence type="ECO:0000259" key="6">
    <source>
        <dbReference type="Pfam" id="PF13515"/>
    </source>
</evidence>
<protein>
    <submittedName>
        <fullName evidence="7">FUSC family protein</fullName>
    </submittedName>
</protein>
<feature type="transmembrane region" description="Helical" evidence="5">
    <location>
        <begin position="103"/>
        <end position="122"/>
    </location>
</feature>
<dbReference type="Proteomes" id="UP000679691">
    <property type="component" value="Unassembled WGS sequence"/>
</dbReference>
<evidence type="ECO:0000256" key="4">
    <source>
        <dbReference type="ARBA" id="ARBA00023136"/>
    </source>
</evidence>
<dbReference type="AlphaFoldDB" id="A0A8T4HGA6"/>
<keyword evidence="3 5" id="KW-1133">Transmembrane helix</keyword>
<evidence type="ECO:0000256" key="2">
    <source>
        <dbReference type="ARBA" id="ARBA00022692"/>
    </source>
</evidence>
<comment type="subcellular location">
    <subcellularLocation>
        <location evidence="1">Membrane</location>
        <topology evidence="1">Multi-pass membrane protein</topology>
    </subcellularLocation>
</comment>
<proteinExistence type="predicted"/>
<dbReference type="Pfam" id="PF13515">
    <property type="entry name" value="FUSC_2"/>
    <property type="match status" value="1"/>
</dbReference>
<evidence type="ECO:0000256" key="1">
    <source>
        <dbReference type="ARBA" id="ARBA00004141"/>
    </source>
</evidence>
<feature type="transmembrane region" description="Helical" evidence="5">
    <location>
        <begin position="12"/>
        <end position="32"/>
    </location>
</feature>
<keyword evidence="4 5" id="KW-0472">Membrane</keyword>
<feature type="transmembrane region" description="Helical" evidence="5">
    <location>
        <begin position="134"/>
        <end position="154"/>
    </location>
</feature>
<feature type="transmembrane region" description="Helical" evidence="5">
    <location>
        <begin position="70"/>
        <end position="91"/>
    </location>
</feature>
<gene>
    <name evidence="7" type="ORF">J5U18_12540</name>
</gene>
<comment type="caution">
    <text evidence="7">The sequence shown here is derived from an EMBL/GenBank/DDBJ whole genome shotgun (WGS) entry which is preliminary data.</text>
</comment>
<accession>A0A8T4HGA6</accession>
<sequence length="175" mass="19758">MKQTILRYSLGSNLIIYSIRVLIGFLLGFVIYKEFPEFPTVWTMISIFLVISPDEKDSEQLAIDRTKSNFIGSAIGLICYTLKASEFWMMFIGIFSAIIICKLLNILAVARTAMVAIVIVLVHEQEIHTYMGALERFISVTLGCFIGLIITLSTRRLIYNLRVKVGLIKPSELGE</sequence>
<evidence type="ECO:0000256" key="5">
    <source>
        <dbReference type="SAM" id="Phobius"/>
    </source>
</evidence>
<evidence type="ECO:0000313" key="7">
    <source>
        <dbReference type="EMBL" id="MBP3944368.1"/>
    </source>
</evidence>
<reference evidence="7" key="1">
    <citation type="submission" date="2021-03" db="EMBL/GenBank/DDBJ databases">
        <authorList>
            <person name="Lu T."/>
            <person name="Wang Q."/>
            <person name="Han X."/>
        </authorList>
    </citation>
    <scope>NUCLEOTIDE SEQUENCE</scope>
    <source>
        <strain evidence="7">WQ 2009</strain>
    </source>
</reference>
<dbReference type="GO" id="GO:0016020">
    <property type="term" value="C:membrane"/>
    <property type="evidence" value="ECO:0007669"/>
    <property type="project" value="UniProtKB-SubCell"/>
</dbReference>